<evidence type="ECO:0000313" key="3">
    <source>
        <dbReference type="EMBL" id="MXO49913.1"/>
    </source>
</evidence>
<proteinExistence type="predicted"/>
<reference evidence="3 4" key="1">
    <citation type="submission" date="2019-12" db="EMBL/GenBank/DDBJ databases">
        <title>Genomic-based taxomic classification of the family Erythrobacteraceae.</title>
        <authorList>
            <person name="Xu L."/>
        </authorList>
    </citation>
    <scope>NUCLEOTIDE SEQUENCE [LARGE SCALE GENOMIC DNA]</scope>
    <source>
        <strain evidence="3 4">DSM 16225</strain>
    </source>
</reference>
<dbReference type="AlphaFoldDB" id="A0A844XXS5"/>
<organism evidence="3 4">
    <name type="scientific">Qipengyuania gaetbuli</name>
    <dbReference type="NCBI Taxonomy" id="266952"/>
    <lineage>
        <taxon>Bacteria</taxon>
        <taxon>Pseudomonadati</taxon>
        <taxon>Pseudomonadota</taxon>
        <taxon>Alphaproteobacteria</taxon>
        <taxon>Sphingomonadales</taxon>
        <taxon>Erythrobacteraceae</taxon>
        <taxon>Qipengyuania</taxon>
    </lineage>
</organism>
<dbReference type="InterPro" id="IPR019196">
    <property type="entry name" value="ABC_transp_unknown"/>
</dbReference>
<name>A0A844XXS5_9SPHN</name>
<feature type="domain" description="ABC-type uncharacterised transport system" evidence="2">
    <location>
        <begin position="64"/>
        <end position="177"/>
    </location>
</feature>
<dbReference type="RefSeq" id="WP_160606245.1">
    <property type="nucleotide sequence ID" value="NZ_WTYF01000003.1"/>
</dbReference>
<gene>
    <name evidence="3" type="ORF">GRI42_01185</name>
</gene>
<feature type="signal peptide" evidence="1">
    <location>
        <begin position="1"/>
        <end position="27"/>
    </location>
</feature>
<sequence length="251" mass="26730">MPRLRANNLLAPLAALLLAACGADGGAADEAAAEGPRERLGLFTTLPIYWNEQQDIAAMLEPEAQEPSWVRAALEERHELVPLDTLEVGGISGLDTLLIAQPRALSAAENVALDDWVRGGGRALVLADPFLTQHSDFALGDPRRPFDVVLISPILARWGLALEFDDAQGEEERVVTVGDVAVPVRLAGRFVAAESGEDAECAIAGEGLLADCSVGEGRVLLLADAAILDTESDDENRRAAVESLLARLRKR</sequence>
<accession>A0A844XXS5</accession>
<keyword evidence="1" id="KW-0732">Signal</keyword>
<feature type="chain" id="PRO_5032428308" evidence="1">
    <location>
        <begin position="28"/>
        <end position="251"/>
    </location>
</feature>
<dbReference type="PROSITE" id="PS51257">
    <property type="entry name" value="PROKAR_LIPOPROTEIN"/>
    <property type="match status" value="1"/>
</dbReference>
<dbReference type="Pfam" id="PF09822">
    <property type="entry name" value="ABC_transp_aux"/>
    <property type="match status" value="1"/>
</dbReference>
<evidence type="ECO:0000313" key="4">
    <source>
        <dbReference type="Proteomes" id="UP000444185"/>
    </source>
</evidence>
<dbReference type="Proteomes" id="UP000444185">
    <property type="component" value="Unassembled WGS sequence"/>
</dbReference>
<comment type="caution">
    <text evidence="3">The sequence shown here is derived from an EMBL/GenBank/DDBJ whole genome shotgun (WGS) entry which is preliminary data.</text>
</comment>
<dbReference type="OrthoDB" id="7390937at2"/>
<keyword evidence="4" id="KW-1185">Reference proteome</keyword>
<evidence type="ECO:0000259" key="2">
    <source>
        <dbReference type="Pfam" id="PF09822"/>
    </source>
</evidence>
<evidence type="ECO:0000256" key="1">
    <source>
        <dbReference type="SAM" id="SignalP"/>
    </source>
</evidence>
<dbReference type="EMBL" id="WTYF01000003">
    <property type="protein sequence ID" value="MXO49913.1"/>
    <property type="molecule type" value="Genomic_DNA"/>
</dbReference>
<protein>
    <submittedName>
        <fullName evidence="3">ABC transporter</fullName>
    </submittedName>
</protein>